<reference evidence="2 3" key="1">
    <citation type="journal article" date="2013" name="Genome Announc.">
        <title>Whole-Genome Shotgun Assembly and Analysis of the Genome of Streptomyces mobaraensis DSM 40847, a Strain for Industrial Production of Microbial Transglutaminase.</title>
        <authorList>
            <person name="Yang H."/>
            <person name="He T."/>
            <person name="Wu W."/>
            <person name="Zhu W."/>
            <person name="Lu B."/>
            <person name="Sun W."/>
        </authorList>
    </citation>
    <scope>NUCLEOTIDE SEQUENCE [LARGE SCALE GENOMIC DNA]</scope>
    <source>
        <strain evidence="2 3">DSM 40847</strain>
    </source>
</reference>
<evidence type="ECO:0000313" key="2">
    <source>
        <dbReference type="EMBL" id="EMF01195.1"/>
    </source>
</evidence>
<feature type="region of interest" description="Disordered" evidence="1">
    <location>
        <begin position="321"/>
        <end position="359"/>
    </location>
</feature>
<dbReference type="EMBL" id="AORZ01000015">
    <property type="protein sequence ID" value="EMF01195.1"/>
    <property type="molecule type" value="Genomic_DNA"/>
</dbReference>
<gene>
    <name evidence="2" type="ORF">H340_07823</name>
</gene>
<name>M3BNI1_STRM1</name>
<comment type="caution">
    <text evidence="2">The sequence shown here is derived from an EMBL/GenBank/DDBJ whole genome shotgun (WGS) entry which is preliminary data.</text>
</comment>
<evidence type="ECO:0000256" key="1">
    <source>
        <dbReference type="SAM" id="MobiDB-lite"/>
    </source>
</evidence>
<evidence type="ECO:0000313" key="3">
    <source>
        <dbReference type="Proteomes" id="UP000011740"/>
    </source>
</evidence>
<dbReference type="InterPro" id="IPR016084">
    <property type="entry name" value="Haem_Oase-like_multi-hlx"/>
</dbReference>
<dbReference type="PATRIC" id="fig|1223523.3.peg.1603"/>
<organism evidence="2 3">
    <name type="scientific">Streptomyces mobaraensis (strain ATCC 29032 / DSM 40847 / JCM 4168 / NBRC 13819 / NCIMB 11159 / IPCR 16-22)</name>
    <dbReference type="NCBI Taxonomy" id="1223523"/>
    <lineage>
        <taxon>Bacteria</taxon>
        <taxon>Bacillati</taxon>
        <taxon>Actinomycetota</taxon>
        <taxon>Actinomycetes</taxon>
        <taxon>Kitasatosporales</taxon>
        <taxon>Streptomycetaceae</taxon>
        <taxon>Streptomyces</taxon>
    </lineage>
</organism>
<dbReference type="STRING" id="1223523.H340_07823"/>
<dbReference type="Proteomes" id="UP000011740">
    <property type="component" value="Unassembled WGS sequence"/>
</dbReference>
<dbReference type="Gene3D" id="1.20.910.10">
    <property type="entry name" value="Heme oxygenase-like"/>
    <property type="match status" value="1"/>
</dbReference>
<feature type="compositionally biased region" description="Low complexity" evidence="1">
    <location>
        <begin position="333"/>
        <end position="343"/>
    </location>
</feature>
<dbReference type="Pfam" id="PF14518">
    <property type="entry name" value="Haem_oxygenas_2"/>
    <property type="match status" value="1"/>
</dbReference>
<dbReference type="SUPFAM" id="SSF48613">
    <property type="entry name" value="Heme oxygenase-like"/>
    <property type="match status" value="1"/>
</dbReference>
<dbReference type="AlphaFoldDB" id="M3BNI1"/>
<dbReference type="SMART" id="SM01236">
    <property type="entry name" value="Haem_oxygenase_2"/>
    <property type="match status" value="1"/>
</dbReference>
<protein>
    <recommendedName>
        <fullName evidence="4">Iron-containing redox enzyme family protein</fullName>
    </recommendedName>
</protein>
<dbReference type="RefSeq" id="WP_004941522.1">
    <property type="nucleotide sequence ID" value="NZ_AORZ01000015.1"/>
</dbReference>
<proteinExistence type="predicted"/>
<evidence type="ECO:0008006" key="4">
    <source>
        <dbReference type="Google" id="ProtNLM"/>
    </source>
</evidence>
<sequence length="359" mass="38352">MHCPAARGELSGALLELFGRDPGDGRDPLPGAPAVAAADPYGEDVQLALHLCYELHYRGLPGVSDAWEWDPRALRLRAVLESAFLAALRADAPIGEGVDAALAELVTEPPDGEADGASSFLRDHGTWEQLREYAVHRSVYQLKEADPHAWAIPRLTGTAKAGLVAVEYDEFGAGRADRVHAALYAELMRDLDLDDSYGHYVDAVPAATLATGNLMSLFGLHRALRGCLVGHFATLECTSPPGSRRMVRAMERLGAGPAAVRFYAEHVSADAVHEQLVRRDVVGGLLREEPALAADVEFGITATQWLEGRFERRVTEAWRAGRSSLRRPLESTAEAGEPEAAGPVGAGAGPGRRGEAGAS</sequence>
<dbReference type="eggNOG" id="COG5424">
    <property type="taxonomic scope" value="Bacteria"/>
</dbReference>
<accession>M3BNI1</accession>